<reference evidence="2" key="1">
    <citation type="journal article" date="2014" name="Int. J. Syst. Evol. Microbiol.">
        <title>Complete genome sequence of Corynebacterium casei LMG S-19264T (=DSM 44701T), isolated from a smear-ripened cheese.</title>
        <authorList>
            <consortium name="US DOE Joint Genome Institute (JGI-PGF)"/>
            <person name="Walter F."/>
            <person name="Albersmeier A."/>
            <person name="Kalinowski J."/>
            <person name="Ruckert C."/>
        </authorList>
    </citation>
    <scope>NUCLEOTIDE SEQUENCE</scope>
    <source>
        <strain evidence="2">VKM Ac-1401</strain>
    </source>
</reference>
<feature type="domain" description="CHAD" evidence="1">
    <location>
        <begin position="1"/>
        <end position="268"/>
    </location>
</feature>
<evidence type="ECO:0000313" key="2">
    <source>
        <dbReference type="EMBL" id="GLJ77761.1"/>
    </source>
</evidence>
<dbReference type="AlphaFoldDB" id="A0A9W6M1D4"/>
<keyword evidence="3" id="KW-1185">Reference proteome</keyword>
<evidence type="ECO:0000313" key="3">
    <source>
        <dbReference type="Proteomes" id="UP001142372"/>
    </source>
</evidence>
<dbReference type="PANTHER" id="PTHR39339">
    <property type="entry name" value="SLR1444 PROTEIN"/>
    <property type="match status" value="1"/>
</dbReference>
<dbReference type="EMBL" id="BSEN01000015">
    <property type="protein sequence ID" value="GLJ77761.1"/>
    <property type="molecule type" value="Genomic_DNA"/>
</dbReference>
<dbReference type="SMART" id="SM00880">
    <property type="entry name" value="CHAD"/>
    <property type="match status" value="1"/>
</dbReference>
<gene>
    <name evidence="2" type="ORF">GCM10017584_33350</name>
</gene>
<reference evidence="2" key="2">
    <citation type="submission" date="2023-01" db="EMBL/GenBank/DDBJ databases">
        <authorList>
            <person name="Sun Q."/>
            <person name="Evtushenko L."/>
        </authorList>
    </citation>
    <scope>NUCLEOTIDE SEQUENCE</scope>
    <source>
        <strain evidence="2">VKM Ac-1401</strain>
    </source>
</reference>
<dbReference type="Gene3D" id="1.40.20.10">
    <property type="entry name" value="CHAD domain"/>
    <property type="match status" value="1"/>
</dbReference>
<proteinExistence type="predicted"/>
<protein>
    <recommendedName>
        <fullName evidence="1">CHAD domain-containing protein</fullName>
    </recommendedName>
</protein>
<sequence length="273" mass="29672">MFALVSLSAELAEQLVAVETGGDDAVHQARTRVRRIRSVLSVYRRAFVEEDAQVMRARLRRLGSALGETRDLEVRAKDLEDLLAAETAPDVVDAVLGFAQDARRAYDASLAGLIRRLNGRAHRRLLADLQAFAARPPLRKRGRKHPNRVARNGMEKAARRVARGDLDSLEKLHELRKSARRLRYAADAVSDTLGRDAVRISSAAETLQDALGDHRDLVLLASHLRARAAETELSASAAAGIARLASDSDARAETMLEPVPSLVDAVAAAVDAV</sequence>
<dbReference type="RefSeq" id="WP_271178376.1">
    <property type="nucleotide sequence ID" value="NZ_BAAAJO010000003.1"/>
</dbReference>
<dbReference type="PANTHER" id="PTHR39339:SF1">
    <property type="entry name" value="CHAD DOMAIN-CONTAINING PROTEIN"/>
    <property type="match status" value="1"/>
</dbReference>
<dbReference type="Proteomes" id="UP001142372">
    <property type="component" value="Unassembled WGS sequence"/>
</dbReference>
<accession>A0A9W6M1D4</accession>
<organism evidence="2 3">
    <name type="scientific">Leifsonia poae</name>
    <dbReference type="NCBI Taxonomy" id="110933"/>
    <lineage>
        <taxon>Bacteria</taxon>
        <taxon>Bacillati</taxon>
        <taxon>Actinomycetota</taxon>
        <taxon>Actinomycetes</taxon>
        <taxon>Micrococcales</taxon>
        <taxon>Microbacteriaceae</taxon>
        <taxon>Leifsonia</taxon>
    </lineage>
</organism>
<comment type="caution">
    <text evidence="2">The sequence shown here is derived from an EMBL/GenBank/DDBJ whole genome shotgun (WGS) entry which is preliminary data.</text>
</comment>
<name>A0A9W6M1D4_9MICO</name>
<dbReference type="InterPro" id="IPR007899">
    <property type="entry name" value="CHAD_dom"/>
</dbReference>
<dbReference type="Pfam" id="PF05235">
    <property type="entry name" value="CHAD"/>
    <property type="match status" value="1"/>
</dbReference>
<dbReference type="PROSITE" id="PS51708">
    <property type="entry name" value="CHAD"/>
    <property type="match status" value="1"/>
</dbReference>
<evidence type="ECO:0000259" key="1">
    <source>
        <dbReference type="PROSITE" id="PS51708"/>
    </source>
</evidence>
<dbReference type="InterPro" id="IPR038186">
    <property type="entry name" value="CHAD_dom_sf"/>
</dbReference>